<dbReference type="RefSeq" id="XP_024683155.1">
    <property type="nucleotide sequence ID" value="XM_024829006.1"/>
</dbReference>
<dbReference type="Proteomes" id="UP000234474">
    <property type="component" value="Unassembled WGS sequence"/>
</dbReference>
<evidence type="ECO:0000313" key="2">
    <source>
        <dbReference type="Proteomes" id="UP000234474"/>
    </source>
</evidence>
<evidence type="ECO:0000313" key="1">
    <source>
        <dbReference type="EMBL" id="PKX94560.1"/>
    </source>
</evidence>
<evidence type="ECO:0008006" key="3">
    <source>
        <dbReference type="Google" id="ProtNLM"/>
    </source>
</evidence>
<keyword evidence="2" id="KW-1185">Reference proteome</keyword>
<dbReference type="EMBL" id="MSZS01000004">
    <property type="protein sequence ID" value="PKX94560.1"/>
    <property type="molecule type" value="Genomic_DNA"/>
</dbReference>
<accession>A0A2I1CAA4</accession>
<gene>
    <name evidence="1" type="ORF">P174DRAFT_451423</name>
</gene>
<protein>
    <recommendedName>
        <fullName evidence="3">Aminoglycoside phosphotransferase domain-containing protein</fullName>
    </recommendedName>
</protein>
<name>A0A2I1CAA4_ASPN1</name>
<dbReference type="Gene3D" id="3.30.200.20">
    <property type="entry name" value="Phosphorylase Kinase, domain 1"/>
    <property type="match status" value="1"/>
</dbReference>
<dbReference type="Gene3D" id="3.90.1200.10">
    <property type="match status" value="1"/>
</dbReference>
<dbReference type="InterPro" id="IPR011009">
    <property type="entry name" value="Kinase-like_dom_sf"/>
</dbReference>
<organism evidence="1 2">
    <name type="scientific">Aspergillus novofumigatus (strain IBT 16806)</name>
    <dbReference type="NCBI Taxonomy" id="1392255"/>
    <lineage>
        <taxon>Eukaryota</taxon>
        <taxon>Fungi</taxon>
        <taxon>Dikarya</taxon>
        <taxon>Ascomycota</taxon>
        <taxon>Pezizomycotina</taxon>
        <taxon>Eurotiomycetes</taxon>
        <taxon>Eurotiomycetidae</taxon>
        <taxon>Eurotiales</taxon>
        <taxon>Aspergillaceae</taxon>
        <taxon>Aspergillus</taxon>
        <taxon>Aspergillus subgen. Fumigati</taxon>
    </lineage>
</organism>
<dbReference type="SUPFAM" id="SSF56112">
    <property type="entry name" value="Protein kinase-like (PK-like)"/>
    <property type="match status" value="1"/>
</dbReference>
<comment type="caution">
    <text evidence="1">The sequence shown here is derived from an EMBL/GenBank/DDBJ whole genome shotgun (WGS) entry which is preliminary data.</text>
</comment>
<dbReference type="AlphaFoldDB" id="A0A2I1CAA4"/>
<dbReference type="VEuPathDB" id="FungiDB:P174DRAFT_451423"/>
<dbReference type="GeneID" id="36536332"/>
<proteinExistence type="predicted"/>
<dbReference type="STRING" id="1392255.A0A2I1CAA4"/>
<reference evidence="2" key="1">
    <citation type="journal article" date="2018" name="Proc. Natl. Acad. Sci. U.S.A.">
        <title>Linking secondary metabolites to gene clusters through genome sequencing of six diverse Aspergillus species.</title>
        <authorList>
            <person name="Kaerboelling I."/>
            <person name="Vesth T.C."/>
            <person name="Frisvad J.C."/>
            <person name="Nybo J.L."/>
            <person name="Theobald S."/>
            <person name="Kuo A."/>
            <person name="Bowyer P."/>
            <person name="Matsuda Y."/>
            <person name="Mondo S."/>
            <person name="Lyhne E.K."/>
            <person name="Kogle M.E."/>
            <person name="Clum A."/>
            <person name="Lipzen A."/>
            <person name="Salamov A."/>
            <person name="Ngan C.Y."/>
            <person name="Daum C."/>
            <person name="Chiniquy J."/>
            <person name="Barry K."/>
            <person name="LaButti K."/>
            <person name="Haridas S."/>
            <person name="Simmons B.A."/>
            <person name="Magnuson J.K."/>
            <person name="Mortensen U.H."/>
            <person name="Larsen T.O."/>
            <person name="Grigoriev I.V."/>
            <person name="Baker S.E."/>
            <person name="Andersen M.R."/>
        </authorList>
    </citation>
    <scope>NUCLEOTIDE SEQUENCE [LARGE SCALE GENOMIC DNA]</scope>
    <source>
        <strain evidence="2">IBT 16806</strain>
    </source>
</reference>
<sequence>MSENSNQDIFTLVSQELSQTPYECSSLTRLSGGTANFVYRGILARPLQDGTKTIIIKHGEDYVASNREFKLTTDRCLFEETILKALNGFPATTETDTDNNTSCTVKTPRLFQFNHDTNTQILEDLPGALDLKSLMLLPTNSQNVSRELAASIGRALGKWLLSFHTWVSEESQKDLVKTMEKNEIMRDIKFMVNYDNLVKMVDQFPALLKESQHILGEVRDMAAAELGRKDGNGFGVIHGTFEFDGINESSVLIPNTALDQQNDIPLFVTDWELCQWGSRALDLGQMVAELYQLKHFKNVDAGVWLIEGLLDGYGPIDEDMAFRIAIHIGVHFICWGSTIPGWGTNDQVEGVVKLGRDLVVKGWQKDRNWFGTGWLKCLFTVA</sequence>
<dbReference type="OMA" id="GTANFIY"/>
<dbReference type="OrthoDB" id="25129at2759"/>